<gene>
    <name evidence="2" type="ORF">NDU88_004270</name>
</gene>
<name>A0AAV7RL27_PLEWA</name>
<evidence type="ECO:0000313" key="3">
    <source>
        <dbReference type="Proteomes" id="UP001066276"/>
    </source>
</evidence>
<dbReference type="EMBL" id="JANPWB010000009">
    <property type="protein sequence ID" value="KAJ1151490.1"/>
    <property type="molecule type" value="Genomic_DNA"/>
</dbReference>
<comment type="caution">
    <text evidence="2">The sequence shown here is derived from an EMBL/GenBank/DDBJ whole genome shotgun (WGS) entry which is preliminary data.</text>
</comment>
<sequence length="126" mass="13376">MSEDLVQQALALLEEADRLDFLTLAARPHARPAKRASAGVEAAVAACSPPSSDADREIEVSQRGRVRTWRAASVGVGGQQATRLAPGARLLKSGSLDVLQGDGREGNVLQFGNGSVERHKRRGGHR</sequence>
<feature type="region of interest" description="Disordered" evidence="1">
    <location>
        <begin position="101"/>
        <end position="126"/>
    </location>
</feature>
<accession>A0AAV7RL27</accession>
<evidence type="ECO:0000313" key="2">
    <source>
        <dbReference type="EMBL" id="KAJ1151490.1"/>
    </source>
</evidence>
<reference evidence="2" key="1">
    <citation type="journal article" date="2022" name="bioRxiv">
        <title>Sequencing and chromosome-scale assembly of the giantPleurodeles waltlgenome.</title>
        <authorList>
            <person name="Brown T."/>
            <person name="Elewa A."/>
            <person name="Iarovenko S."/>
            <person name="Subramanian E."/>
            <person name="Araus A.J."/>
            <person name="Petzold A."/>
            <person name="Susuki M."/>
            <person name="Suzuki K.-i.T."/>
            <person name="Hayashi T."/>
            <person name="Toyoda A."/>
            <person name="Oliveira C."/>
            <person name="Osipova E."/>
            <person name="Leigh N.D."/>
            <person name="Simon A."/>
            <person name="Yun M.H."/>
        </authorList>
    </citation>
    <scope>NUCLEOTIDE SEQUENCE</scope>
    <source>
        <strain evidence="2">20211129_DDA</strain>
        <tissue evidence="2">Liver</tissue>
    </source>
</reference>
<evidence type="ECO:0000256" key="1">
    <source>
        <dbReference type="SAM" id="MobiDB-lite"/>
    </source>
</evidence>
<dbReference type="AlphaFoldDB" id="A0AAV7RL27"/>
<protein>
    <submittedName>
        <fullName evidence="2">Uncharacterized protein</fullName>
    </submittedName>
</protein>
<keyword evidence="3" id="KW-1185">Reference proteome</keyword>
<dbReference type="Proteomes" id="UP001066276">
    <property type="component" value="Chromosome 5"/>
</dbReference>
<proteinExistence type="predicted"/>
<organism evidence="2 3">
    <name type="scientific">Pleurodeles waltl</name>
    <name type="common">Iberian ribbed newt</name>
    <dbReference type="NCBI Taxonomy" id="8319"/>
    <lineage>
        <taxon>Eukaryota</taxon>
        <taxon>Metazoa</taxon>
        <taxon>Chordata</taxon>
        <taxon>Craniata</taxon>
        <taxon>Vertebrata</taxon>
        <taxon>Euteleostomi</taxon>
        <taxon>Amphibia</taxon>
        <taxon>Batrachia</taxon>
        <taxon>Caudata</taxon>
        <taxon>Salamandroidea</taxon>
        <taxon>Salamandridae</taxon>
        <taxon>Pleurodelinae</taxon>
        <taxon>Pleurodeles</taxon>
    </lineage>
</organism>